<dbReference type="Gene3D" id="3.40.190.10">
    <property type="entry name" value="Periplasmic binding protein-like II"/>
    <property type="match status" value="1"/>
</dbReference>
<feature type="chain" id="PRO_5046261837" evidence="4">
    <location>
        <begin position="21"/>
        <end position="511"/>
    </location>
</feature>
<dbReference type="Pfam" id="PF00496">
    <property type="entry name" value="SBP_bac_5"/>
    <property type="match status" value="1"/>
</dbReference>
<evidence type="ECO:0000256" key="1">
    <source>
        <dbReference type="ARBA" id="ARBA00005695"/>
    </source>
</evidence>
<dbReference type="PANTHER" id="PTHR30290:SF9">
    <property type="entry name" value="OLIGOPEPTIDE-BINDING PROTEIN APPA"/>
    <property type="match status" value="1"/>
</dbReference>
<organism evidence="6 7">
    <name type="scientific">Microbacterium deminutum</name>
    <dbReference type="NCBI Taxonomy" id="344164"/>
    <lineage>
        <taxon>Bacteria</taxon>
        <taxon>Bacillati</taxon>
        <taxon>Actinomycetota</taxon>
        <taxon>Actinomycetes</taxon>
        <taxon>Micrococcales</taxon>
        <taxon>Microbacteriaceae</taxon>
        <taxon>Microbacterium</taxon>
    </lineage>
</organism>
<dbReference type="PROSITE" id="PS51257">
    <property type="entry name" value="PROKAR_LIPOPROTEIN"/>
    <property type="match status" value="1"/>
</dbReference>
<keyword evidence="7" id="KW-1185">Reference proteome</keyword>
<evidence type="ECO:0000256" key="2">
    <source>
        <dbReference type="ARBA" id="ARBA00022448"/>
    </source>
</evidence>
<keyword evidence="3 4" id="KW-0732">Signal</keyword>
<sequence>MIRWKKVAAAAAIAVTTALAVTACAGGSGGGGASGSGGTLTLGAIAAPTTFDPAGAEWGNRAPYYQAVFDTLLLATPDGTIEPWLATKWAYNTDNTVLTLTIRDGVTFSDKSKLTAGVVVKNLQRFKDGTSPDAGYFAGVKSFAAPDDTTVVITLNAPDPAMLNYLTRDPGLVGSEASLTSKDVATNPVGSGPYILDTSATVTGTSYIYKKNPNYWKPDVQHYDNLTINVLSDPTAALNAIKAGEANGVKLVSNDNLKEVEGAGWTVNANELDFQGLLLLDRAGKMQPELANVKVRQAINYAFDRAALLKALQSDNGTVTTQVFPKTSPAYDSALDDYYTYDPAKAKQLLAEAGYPNGFTLNQPSVSLLGASTYTLVGQQLADIGIKAKFTEVAPENFIADLLAPKYGSSFMALEQNPDWQLIQFMIAPTAVFNPFHYQDPKVDAYIKQIQYGDKATQGKVAGELNKYLVEQAWFAPFYRVQGSFATDANTTVKMLPTNAYPAIYDFQPKS</sequence>
<accession>A0ABN2RJI3</accession>
<evidence type="ECO:0000313" key="7">
    <source>
        <dbReference type="Proteomes" id="UP001499933"/>
    </source>
</evidence>
<dbReference type="RefSeq" id="WP_344097333.1">
    <property type="nucleotide sequence ID" value="NZ_BAAAOG010000012.1"/>
</dbReference>
<evidence type="ECO:0000256" key="4">
    <source>
        <dbReference type="SAM" id="SignalP"/>
    </source>
</evidence>
<name>A0ABN2RJI3_9MICO</name>
<evidence type="ECO:0000259" key="5">
    <source>
        <dbReference type="Pfam" id="PF00496"/>
    </source>
</evidence>
<dbReference type="PANTHER" id="PTHR30290">
    <property type="entry name" value="PERIPLASMIC BINDING COMPONENT OF ABC TRANSPORTER"/>
    <property type="match status" value="1"/>
</dbReference>
<dbReference type="PIRSF" id="PIRSF002741">
    <property type="entry name" value="MppA"/>
    <property type="match status" value="1"/>
</dbReference>
<reference evidence="6 7" key="1">
    <citation type="journal article" date="2019" name="Int. J. Syst. Evol. Microbiol.">
        <title>The Global Catalogue of Microorganisms (GCM) 10K type strain sequencing project: providing services to taxonomists for standard genome sequencing and annotation.</title>
        <authorList>
            <consortium name="The Broad Institute Genomics Platform"/>
            <consortium name="The Broad Institute Genome Sequencing Center for Infectious Disease"/>
            <person name="Wu L."/>
            <person name="Ma J."/>
        </authorList>
    </citation>
    <scope>NUCLEOTIDE SEQUENCE [LARGE SCALE GENOMIC DNA]</scope>
    <source>
        <strain evidence="6 7">JCM 14901</strain>
    </source>
</reference>
<dbReference type="EMBL" id="BAAAOG010000012">
    <property type="protein sequence ID" value="GAA1969680.1"/>
    <property type="molecule type" value="Genomic_DNA"/>
</dbReference>
<dbReference type="InterPro" id="IPR030678">
    <property type="entry name" value="Peptide/Ni-bd"/>
</dbReference>
<protein>
    <submittedName>
        <fullName evidence="6">ABC transporter substrate-binding protein</fullName>
    </submittedName>
</protein>
<evidence type="ECO:0000313" key="6">
    <source>
        <dbReference type="EMBL" id="GAA1969680.1"/>
    </source>
</evidence>
<feature type="domain" description="Solute-binding protein family 5" evidence="5">
    <location>
        <begin position="80"/>
        <end position="413"/>
    </location>
</feature>
<gene>
    <name evidence="6" type="ORF">GCM10009776_35950</name>
</gene>
<keyword evidence="2" id="KW-0813">Transport</keyword>
<dbReference type="InterPro" id="IPR039424">
    <property type="entry name" value="SBP_5"/>
</dbReference>
<dbReference type="InterPro" id="IPR000914">
    <property type="entry name" value="SBP_5_dom"/>
</dbReference>
<dbReference type="Proteomes" id="UP001499933">
    <property type="component" value="Unassembled WGS sequence"/>
</dbReference>
<proteinExistence type="inferred from homology"/>
<evidence type="ECO:0000256" key="3">
    <source>
        <dbReference type="ARBA" id="ARBA00022729"/>
    </source>
</evidence>
<comment type="similarity">
    <text evidence="1">Belongs to the bacterial solute-binding protein 5 family.</text>
</comment>
<comment type="caution">
    <text evidence="6">The sequence shown here is derived from an EMBL/GenBank/DDBJ whole genome shotgun (WGS) entry which is preliminary data.</text>
</comment>
<dbReference type="Gene3D" id="3.10.105.10">
    <property type="entry name" value="Dipeptide-binding Protein, Domain 3"/>
    <property type="match status" value="1"/>
</dbReference>
<feature type="signal peptide" evidence="4">
    <location>
        <begin position="1"/>
        <end position="20"/>
    </location>
</feature>
<dbReference type="SUPFAM" id="SSF53850">
    <property type="entry name" value="Periplasmic binding protein-like II"/>
    <property type="match status" value="1"/>
</dbReference>